<dbReference type="PANTHER" id="PTHR23215">
    <property type="entry name" value="ZINC FINGER PROTEIN 207"/>
    <property type="match status" value="1"/>
</dbReference>
<evidence type="ECO:0000256" key="6">
    <source>
        <dbReference type="PROSITE-ProRule" id="PRU00042"/>
    </source>
</evidence>
<reference evidence="10" key="1">
    <citation type="submission" date="2020-06" db="EMBL/GenBank/DDBJ databases">
        <title>Genomes of multiple members of Pneumocystis genus reveal paths to human pathogen Pneumocystis jirovecii.</title>
        <authorList>
            <person name="Cisse O.H."/>
            <person name="Ma L."/>
            <person name="Dekker J."/>
            <person name="Khil P."/>
            <person name="Jo J."/>
            <person name="Brenchley J."/>
            <person name="Blair R."/>
            <person name="Pahar B."/>
            <person name="Chabe M."/>
            <person name="Van Rompay K.A."/>
            <person name="Keesler R."/>
            <person name="Sukura A."/>
            <person name="Hirsch V."/>
            <person name="Kutty G."/>
            <person name="Liu Y."/>
            <person name="Peng L."/>
            <person name="Chen J."/>
            <person name="Song J."/>
            <person name="Weissenbacher-Lang C."/>
            <person name="Xu J."/>
            <person name="Upham N.S."/>
            <person name="Stajich J.E."/>
            <person name="Cuomo C.A."/>
            <person name="Cushion M.T."/>
            <person name="Kovacs J.A."/>
        </authorList>
    </citation>
    <scope>NUCLEOTIDE SEQUENCE</scope>
    <source>
        <strain evidence="10">2A</strain>
    </source>
</reference>
<dbReference type="GO" id="GO:0008270">
    <property type="term" value="F:zinc ion binding"/>
    <property type="evidence" value="ECO:0007669"/>
    <property type="project" value="UniProtKB-KW"/>
</dbReference>
<dbReference type="CDD" id="cd20908">
    <property type="entry name" value="SUF4-like"/>
    <property type="match status" value="1"/>
</dbReference>
<evidence type="ECO:0000256" key="3">
    <source>
        <dbReference type="ARBA" id="ARBA00022771"/>
    </source>
</evidence>
<dbReference type="GO" id="GO:0005634">
    <property type="term" value="C:nucleus"/>
    <property type="evidence" value="ECO:0007669"/>
    <property type="project" value="UniProtKB-SubCell"/>
</dbReference>
<gene>
    <name evidence="10" type="ORF">MERGE_001293</name>
</gene>
<dbReference type="EMBL" id="CP054546">
    <property type="protein sequence ID" value="QSL66906.1"/>
    <property type="molecule type" value="Genomic_DNA"/>
</dbReference>
<sequence length="329" mass="36998">MALLWLSWQWLRCYGDEKISRKSVSTGKLKMVLNESTYHAHFVTIHFKCSKCSRKLNTASGLAIHVVQVHKETISTVENAIPGRDSIEIEIYGMEGIPEDVVHSHYNRLISESQHRETAPQLESKRQKVETYVDAADIQARLAAHKAAMQQQKQNSHHDSENTMGTNPSTISPSGEPSQQPFMPSAYGIPPQYQNFYQKNTSISTNTYYSMQNHTLPNMPQAFMNTQTSNTPSLENNFEESRSLPNSDKSFASVDPLLSNISNSNVSSSIKKASTPLKSNQILVYDDNEMSPEEKKASLPQYKYEFLDEGVETIDTKNITPLLVNSSCN</sequence>
<evidence type="ECO:0000256" key="4">
    <source>
        <dbReference type="ARBA" id="ARBA00022833"/>
    </source>
</evidence>
<accession>A0A899G1X3</accession>
<evidence type="ECO:0000256" key="1">
    <source>
        <dbReference type="ARBA" id="ARBA00004123"/>
    </source>
</evidence>
<organism evidence="10 11">
    <name type="scientific">Pneumocystis wakefieldiae</name>
    <dbReference type="NCBI Taxonomy" id="38082"/>
    <lineage>
        <taxon>Eukaryota</taxon>
        <taxon>Fungi</taxon>
        <taxon>Dikarya</taxon>
        <taxon>Ascomycota</taxon>
        <taxon>Taphrinomycotina</taxon>
        <taxon>Pneumocystomycetes</taxon>
        <taxon>Pneumocystaceae</taxon>
        <taxon>Pneumocystis</taxon>
    </lineage>
</organism>
<feature type="domain" description="C2H2-type" evidence="9">
    <location>
        <begin position="47"/>
        <end position="70"/>
    </location>
</feature>
<evidence type="ECO:0000313" key="10">
    <source>
        <dbReference type="EMBL" id="QSL66906.1"/>
    </source>
</evidence>
<comment type="subcellular location">
    <subcellularLocation>
        <location evidence="1">Nucleus</location>
    </subcellularLocation>
</comment>
<dbReference type="InterPro" id="IPR013087">
    <property type="entry name" value="Znf_C2H2_type"/>
</dbReference>
<feature type="region of interest" description="Disordered" evidence="7">
    <location>
        <begin position="230"/>
        <end position="249"/>
    </location>
</feature>
<feature type="chain" id="PRO_5034892411" description="C2H2-type domain-containing protein" evidence="8">
    <location>
        <begin position="16"/>
        <end position="329"/>
    </location>
</feature>
<dbReference type="OrthoDB" id="1306014at2759"/>
<evidence type="ECO:0000256" key="8">
    <source>
        <dbReference type="SAM" id="SignalP"/>
    </source>
</evidence>
<keyword evidence="4" id="KW-0862">Zinc</keyword>
<evidence type="ECO:0000256" key="2">
    <source>
        <dbReference type="ARBA" id="ARBA00022723"/>
    </source>
</evidence>
<feature type="compositionally biased region" description="Polar residues" evidence="7">
    <location>
        <begin position="162"/>
        <end position="182"/>
    </location>
</feature>
<proteinExistence type="predicted"/>
<dbReference type="PROSITE" id="PS00028">
    <property type="entry name" value="ZINC_FINGER_C2H2_1"/>
    <property type="match status" value="1"/>
</dbReference>
<dbReference type="Proteomes" id="UP000663699">
    <property type="component" value="Chromosome 15"/>
</dbReference>
<feature type="signal peptide" evidence="8">
    <location>
        <begin position="1"/>
        <end position="15"/>
    </location>
</feature>
<dbReference type="PROSITE" id="PS50157">
    <property type="entry name" value="ZINC_FINGER_C2H2_2"/>
    <property type="match status" value="1"/>
</dbReference>
<keyword evidence="11" id="KW-1185">Reference proteome</keyword>
<keyword evidence="2" id="KW-0479">Metal-binding</keyword>
<keyword evidence="8" id="KW-0732">Signal</keyword>
<evidence type="ECO:0000259" key="9">
    <source>
        <dbReference type="PROSITE" id="PS50157"/>
    </source>
</evidence>
<evidence type="ECO:0000313" key="11">
    <source>
        <dbReference type="Proteomes" id="UP000663699"/>
    </source>
</evidence>
<keyword evidence="3 6" id="KW-0863">Zinc-finger</keyword>
<evidence type="ECO:0000256" key="7">
    <source>
        <dbReference type="SAM" id="MobiDB-lite"/>
    </source>
</evidence>
<feature type="region of interest" description="Disordered" evidence="7">
    <location>
        <begin position="146"/>
        <end position="182"/>
    </location>
</feature>
<protein>
    <recommendedName>
        <fullName evidence="9">C2H2-type domain-containing protein</fullName>
    </recommendedName>
</protein>
<evidence type="ECO:0000256" key="5">
    <source>
        <dbReference type="ARBA" id="ARBA00023242"/>
    </source>
</evidence>
<keyword evidence="5" id="KW-0539">Nucleus</keyword>
<name>A0A899G1X3_9ASCO</name>
<dbReference type="AlphaFoldDB" id="A0A899G1X3"/>
<dbReference type="PANTHER" id="PTHR23215:SF0">
    <property type="entry name" value="BUB3-INTERACTING AND GLEBS MOTIF-CONTAINING PROTEIN ZNF207"/>
    <property type="match status" value="1"/>
</dbReference>